<comment type="caution">
    <text evidence="1">The sequence shown here is derived from an EMBL/GenBank/DDBJ whole genome shotgun (WGS) entry which is preliminary data.</text>
</comment>
<name>A0A2G9FVN5_9LAMI</name>
<reference evidence="2" key="1">
    <citation type="journal article" date="2018" name="Gigascience">
        <title>Genome assembly of the Pink Ipe (Handroanthus impetiginosus, Bignoniaceae), a highly valued, ecologically keystone Neotropical timber forest tree.</title>
        <authorList>
            <person name="Silva-Junior O.B."/>
            <person name="Grattapaglia D."/>
            <person name="Novaes E."/>
            <person name="Collevatti R.G."/>
        </authorList>
    </citation>
    <scope>NUCLEOTIDE SEQUENCE [LARGE SCALE GENOMIC DNA]</scope>
    <source>
        <strain evidence="2">cv. UFG-1</strain>
    </source>
</reference>
<evidence type="ECO:0000313" key="2">
    <source>
        <dbReference type="Proteomes" id="UP000231279"/>
    </source>
</evidence>
<dbReference type="AlphaFoldDB" id="A0A2G9FVN5"/>
<gene>
    <name evidence="1" type="ORF">CDL12_30401</name>
</gene>
<keyword evidence="2" id="KW-1185">Reference proteome</keyword>
<dbReference type="EMBL" id="NKXS01010858">
    <property type="protein sequence ID" value="PIM97133.1"/>
    <property type="molecule type" value="Genomic_DNA"/>
</dbReference>
<evidence type="ECO:0000313" key="1">
    <source>
        <dbReference type="EMBL" id="PIM97133.1"/>
    </source>
</evidence>
<accession>A0A2G9FVN5</accession>
<dbReference type="Proteomes" id="UP000231279">
    <property type="component" value="Unassembled WGS sequence"/>
</dbReference>
<organism evidence="1 2">
    <name type="scientific">Handroanthus impetiginosus</name>
    <dbReference type="NCBI Taxonomy" id="429701"/>
    <lineage>
        <taxon>Eukaryota</taxon>
        <taxon>Viridiplantae</taxon>
        <taxon>Streptophyta</taxon>
        <taxon>Embryophyta</taxon>
        <taxon>Tracheophyta</taxon>
        <taxon>Spermatophyta</taxon>
        <taxon>Magnoliopsida</taxon>
        <taxon>eudicotyledons</taxon>
        <taxon>Gunneridae</taxon>
        <taxon>Pentapetalae</taxon>
        <taxon>asterids</taxon>
        <taxon>lamiids</taxon>
        <taxon>Lamiales</taxon>
        <taxon>Bignoniaceae</taxon>
        <taxon>Crescentiina</taxon>
        <taxon>Tabebuia alliance</taxon>
        <taxon>Handroanthus</taxon>
    </lineage>
</organism>
<proteinExistence type="predicted"/>
<sequence length="62" mass="7472">MIRDSSELKERWLSISSPCLLLNKDLSRISLMLWSIKRAYGLIMVRHWQRSFNIFVFGSRER</sequence>
<protein>
    <submittedName>
        <fullName evidence="1">Uncharacterized protein</fullName>
    </submittedName>
</protein>